<name>A0A2K3CXF9_CHLRE</name>
<sequence>MIKSAWLCVSFTNDATKRLSTCPRPPAAHYISAGGKTGKEAGEEPTTPPYEPGVQINWPQPAPAVFGALFEDLESAQGQLDQMEHGLAEARSKVEAAHKTFVATKSLVQLTVNKCKKALTETQDEVDGLLLAIVQQCTPGPEDFKGPFPVGAVAEARLIRGMVGTGLRLDPGWAFASGSGASKLHKAKCGNFSGGCNWYRYYSVTGRGRTGVTLCGHKCCASAFKAEEVYLCAREAEAKAAAAEANANLLSLVEDMAAAGLAMKEEVEQAHERADVAGEVGAGVEVALSVEEAKNEFLGNILTNVLEALDKKEAEAAVEVEEARVRTQAAEQQARAAAREARSFLKEFVVGQPPADPNPLYLGPLSFGPTADLTLRNMVGTGQRLRPGWAFVNKSDGTKLHKAKCGNNEECSWYHYDSLAGRNSIKAERCKRECCKNAFAAEEEMWRVAG</sequence>
<feature type="coiled-coil region" evidence="1">
    <location>
        <begin position="306"/>
        <end position="340"/>
    </location>
</feature>
<dbReference type="OrthoDB" id="10658378at2759"/>
<reference evidence="2 3" key="1">
    <citation type="journal article" date="2007" name="Science">
        <title>The Chlamydomonas genome reveals the evolution of key animal and plant functions.</title>
        <authorList>
            <person name="Merchant S.S."/>
            <person name="Prochnik S.E."/>
            <person name="Vallon O."/>
            <person name="Harris E.H."/>
            <person name="Karpowicz S.J."/>
            <person name="Witman G.B."/>
            <person name="Terry A."/>
            <person name="Salamov A."/>
            <person name="Fritz-Laylin L.K."/>
            <person name="Marechal-Drouard L."/>
            <person name="Marshall W.F."/>
            <person name="Qu L.H."/>
            <person name="Nelson D.R."/>
            <person name="Sanderfoot A.A."/>
            <person name="Spalding M.H."/>
            <person name="Kapitonov V.V."/>
            <person name="Ren Q."/>
            <person name="Ferris P."/>
            <person name="Lindquist E."/>
            <person name="Shapiro H."/>
            <person name="Lucas S.M."/>
            <person name="Grimwood J."/>
            <person name="Schmutz J."/>
            <person name="Cardol P."/>
            <person name="Cerutti H."/>
            <person name="Chanfreau G."/>
            <person name="Chen C.L."/>
            <person name="Cognat V."/>
            <person name="Croft M.T."/>
            <person name="Dent R."/>
            <person name="Dutcher S."/>
            <person name="Fernandez E."/>
            <person name="Fukuzawa H."/>
            <person name="Gonzalez-Ballester D."/>
            <person name="Gonzalez-Halphen D."/>
            <person name="Hallmann A."/>
            <person name="Hanikenne M."/>
            <person name="Hippler M."/>
            <person name="Inwood W."/>
            <person name="Jabbari K."/>
            <person name="Kalanon M."/>
            <person name="Kuras R."/>
            <person name="Lefebvre P.A."/>
            <person name="Lemaire S.D."/>
            <person name="Lobanov A.V."/>
            <person name="Lohr M."/>
            <person name="Manuell A."/>
            <person name="Meier I."/>
            <person name="Mets L."/>
            <person name="Mittag M."/>
            <person name="Mittelmeier T."/>
            <person name="Moroney J.V."/>
            <person name="Moseley J."/>
            <person name="Napoli C."/>
            <person name="Nedelcu A.M."/>
            <person name="Niyogi K."/>
            <person name="Novoselov S.V."/>
            <person name="Paulsen I.T."/>
            <person name="Pazour G."/>
            <person name="Purton S."/>
            <person name="Ral J.P."/>
            <person name="Riano-Pachon D.M."/>
            <person name="Riekhof W."/>
            <person name="Rymarquis L."/>
            <person name="Schroda M."/>
            <person name="Stern D."/>
            <person name="Umen J."/>
            <person name="Willows R."/>
            <person name="Wilson N."/>
            <person name="Zimmer S.L."/>
            <person name="Allmer J."/>
            <person name="Balk J."/>
            <person name="Bisova K."/>
            <person name="Chen C.J."/>
            <person name="Elias M."/>
            <person name="Gendler K."/>
            <person name="Hauser C."/>
            <person name="Lamb M.R."/>
            <person name="Ledford H."/>
            <person name="Long J.C."/>
            <person name="Minagawa J."/>
            <person name="Page M.D."/>
            <person name="Pan J."/>
            <person name="Pootakham W."/>
            <person name="Roje S."/>
            <person name="Rose A."/>
            <person name="Stahlberg E."/>
            <person name="Terauchi A.M."/>
            <person name="Yang P."/>
            <person name="Ball S."/>
            <person name="Bowler C."/>
            <person name="Dieckmann C.L."/>
            <person name="Gladyshev V.N."/>
            <person name="Green P."/>
            <person name="Jorgensen R."/>
            <person name="Mayfield S."/>
            <person name="Mueller-Roeber B."/>
            <person name="Rajamani S."/>
            <person name="Sayre R.T."/>
            <person name="Brokstein P."/>
            <person name="Dubchak I."/>
            <person name="Goodstein D."/>
            <person name="Hornick L."/>
            <person name="Huang Y.W."/>
            <person name="Jhaveri J."/>
            <person name="Luo Y."/>
            <person name="Martinez D."/>
            <person name="Ngau W.C."/>
            <person name="Otillar B."/>
            <person name="Poliakov A."/>
            <person name="Porter A."/>
            <person name="Szajkowski L."/>
            <person name="Werner G."/>
            <person name="Zhou K."/>
            <person name="Grigoriev I.V."/>
            <person name="Rokhsar D.S."/>
            <person name="Grossman A.R."/>
        </authorList>
    </citation>
    <scope>NUCLEOTIDE SEQUENCE [LARGE SCALE GENOMIC DNA]</scope>
    <source>
        <strain evidence="3">CC-503</strain>
    </source>
</reference>
<dbReference type="AlphaFoldDB" id="A0A2K3CXF9"/>
<protein>
    <submittedName>
        <fullName evidence="2">Uncharacterized protein</fullName>
    </submittedName>
</protein>
<dbReference type="PaxDb" id="3055-EDO99095"/>
<keyword evidence="1" id="KW-0175">Coiled coil</keyword>
<accession>A0A2K3CXF9</accession>
<keyword evidence="3" id="KW-1185">Reference proteome</keyword>
<dbReference type="Gramene" id="PNW72972">
    <property type="protein sequence ID" value="PNW72972"/>
    <property type="gene ID" value="CHLRE_14g613800v5"/>
</dbReference>
<dbReference type="KEGG" id="cre:CHLRE_14g613800v5"/>
<organism evidence="2 3">
    <name type="scientific">Chlamydomonas reinhardtii</name>
    <name type="common">Chlamydomonas smithii</name>
    <dbReference type="NCBI Taxonomy" id="3055"/>
    <lineage>
        <taxon>Eukaryota</taxon>
        <taxon>Viridiplantae</taxon>
        <taxon>Chlorophyta</taxon>
        <taxon>core chlorophytes</taxon>
        <taxon>Chlorophyceae</taxon>
        <taxon>CS clade</taxon>
        <taxon>Chlamydomonadales</taxon>
        <taxon>Chlamydomonadaceae</taxon>
        <taxon>Chlamydomonas</taxon>
    </lineage>
</organism>
<dbReference type="EMBL" id="CM008975">
    <property type="protein sequence ID" value="PNW72972.1"/>
    <property type="molecule type" value="Genomic_DNA"/>
</dbReference>
<dbReference type="InParanoid" id="A0A2K3CXF9"/>
<evidence type="ECO:0000256" key="1">
    <source>
        <dbReference type="SAM" id="Coils"/>
    </source>
</evidence>
<evidence type="ECO:0000313" key="3">
    <source>
        <dbReference type="Proteomes" id="UP000006906"/>
    </source>
</evidence>
<dbReference type="RefSeq" id="XP_001699041.2">
    <property type="nucleotide sequence ID" value="XM_001698989.2"/>
</dbReference>
<feature type="coiled-coil region" evidence="1">
    <location>
        <begin position="73"/>
        <end position="100"/>
    </location>
</feature>
<dbReference type="GeneID" id="5724593"/>
<proteinExistence type="predicted"/>
<dbReference type="Proteomes" id="UP000006906">
    <property type="component" value="Chromosome 14"/>
</dbReference>
<evidence type="ECO:0000313" key="2">
    <source>
        <dbReference type="EMBL" id="PNW72972.1"/>
    </source>
</evidence>
<gene>
    <name evidence="2" type="ORF">CHLRE_14g613800v5</name>
</gene>